<protein>
    <submittedName>
        <fullName evidence="2">Uncharacterized protein</fullName>
    </submittedName>
</protein>
<keyword evidence="3" id="KW-1185">Reference proteome</keyword>
<dbReference type="RefSeq" id="WP_125586840.1">
    <property type="nucleotide sequence ID" value="NZ_JBHTMO010000014.1"/>
</dbReference>
<evidence type="ECO:0000313" key="2">
    <source>
        <dbReference type="EMBL" id="MFD1393028.1"/>
    </source>
</evidence>
<name>A0ABW4B9L2_9LACO</name>
<feature type="region of interest" description="Disordered" evidence="1">
    <location>
        <begin position="54"/>
        <end position="119"/>
    </location>
</feature>
<dbReference type="Proteomes" id="UP001597249">
    <property type="component" value="Unassembled WGS sequence"/>
</dbReference>
<evidence type="ECO:0000256" key="1">
    <source>
        <dbReference type="SAM" id="MobiDB-lite"/>
    </source>
</evidence>
<reference evidence="3" key="1">
    <citation type="journal article" date="2019" name="Int. J. Syst. Evol. Microbiol.">
        <title>The Global Catalogue of Microorganisms (GCM) 10K type strain sequencing project: providing services to taxonomists for standard genome sequencing and annotation.</title>
        <authorList>
            <consortium name="The Broad Institute Genomics Platform"/>
            <consortium name="The Broad Institute Genome Sequencing Center for Infectious Disease"/>
            <person name="Wu L."/>
            <person name="Ma J."/>
        </authorList>
    </citation>
    <scope>NUCLEOTIDE SEQUENCE [LARGE SCALE GENOMIC DNA]</scope>
    <source>
        <strain evidence="3">CCM 8911</strain>
    </source>
</reference>
<accession>A0ABW4B9L2</accession>
<proteinExistence type="predicted"/>
<evidence type="ECO:0000313" key="3">
    <source>
        <dbReference type="Proteomes" id="UP001597249"/>
    </source>
</evidence>
<gene>
    <name evidence="2" type="ORF">ACFQ3L_05405</name>
</gene>
<feature type="compositionally biased region" description="Low complexity" evidence="1">
    <location>
        <begin position="62"/>
        <end position="119"/>
    </location>
</feature>
<sequence>MKKWLLVSVAVLGLIGGGIQLTGTHLDHASAQSGAAAVVTHSKTPRAAATKVVKGGRTQTVKAASRSAKPATKAPASTKGLAKPVAAAPRAAAQTSAAAKASASRQQATTAKAPAQAQPRTATTLTAYYGTWHNAAVTITLTAAKLTVAQPGQPSLTTTYQVAASGRGYLFTPTAIEADPLQLELVNGQLLWATGASAPLVLVR</sequence>
<organism evidence="2 3">
    <name type="scientific">Lacticaseibacillus jixianensis</name>
    <dbReference type="NCBI Taxonomy" id="2486012"/>
    <lineage>
        <taxon>Bacteria</taxon>
        <taxon>Bacillati</taxon>
        <taxon>Bacillota</taxon>
        <taxon>Bacilli</taxon>
        <taxon>Lactobacillales</taxon>
        <taxon>Lactobacillaceae</taxon>
        <taxon>Lacticaseibacillus</taxon>
    </lineage>
</organism>
<comment type="caution">
    <text evidence="2">The sequence shown here is derived from an EMBL/GenBank/DDBJ whole genome shotgun (WGS) entry which is preliminary data.</text>
</comment>
<dbReference type="EMBL" id="JBHTMO010000014">
    <property type="protein sequence ID" value="MFD1393028.1"/>
    <property type="molecule type" value="Genomic_DNA"/>
</dbReference>